<protein>
    <recommendedName>
        <fullName evidence="6">Adenosyl-chloride synthase</fullName>
    </recommendedName>
</protein>
<dbReference type="AlphaFoldDB" id="A0A3B1BZ32"/>
<accession>A0A3B1BZ32</accession>
<dbReference type="InterPro" id="IPR046470">
    <property type="entry name" value="SAM_HAT_C"/>
</dbReference>
<dbReference type="SUPFAM" id="SSF102522">
    <property type="entry name" value="Bacterial fluorinating enzyme, N-terminal domain"/>
    <property type="match status" value="1"/>
</dbReference>
<dbReference type="Pfam" id="PF20257">
    <property type="entry name" value="SAM_HAT_C"/>
    <property type="match status" value="1"/>
</dbReference>
<dbReference type="PIRSF" id="PIRSF006779">
    <property type="entry name" value="UCP006779"/>
    <property type="match status" value="1"/>
</dbReference>
<evidence type="ECO:0000256" key="2">
    <source>
        <dbReference type="ARBA" id="ARBA00024035"/>
    </source>
</evidence>
<reference evidence="5" key="1">
    <citation type="submission" date="2018-06" db="EMBL/GenBank/DDBJ databases">
        <authorList>
            <person name="Zhirakovskaya E."/>
        </authorList>
    </citation>
    <scope>NUCLEOTIDE SEQUENCE</scope>
</reference>
<proteinExistence type="inferred from homology"/>
<gene>
    <name evidence="5" type="ORF">MNBD_NITROSPINAE01-1747</name>
</gene>
<dbReference type="Gene3D" id="3.40.50.10790">
    <property type="entry name" value="S-adenosyl-l-methionine hydroxide adenosyltransferase, N-terminal"/>
    <property type="match status" value="1"/>
</dbReference>
<dbReference type="PANTHER" id="PTHR35092">
    <property type="entry name" value="CHLORINASE MJ1651"/>
    <property type="match status" value="1"/>
</dbReference>
<feature type="domain" description="S-adenosyl-l-methionine hydroxide adenosyltransferase C-terminal" evidence="4">
    <location>
        <begin position="173"/>
        <end position="262"/>
    </location>
</feature>
<sequence>MSVVTLTTDFGDADAFVGMMKGVMLGIAPSVRFVDISHKVAPQNIREAAYLIATAFEFFPNDSVHLCIVDPGVGSNRRALAFKAGGHYFVGPDNGIFTHILRRYNSVKAYELANREKMVPSVSNTFHGRDVFAPASAWIAKGEPLQSFGPVIEKPVLLSLPEQLRSAPNLIEGEIVHIDNFGNAITNITQNLVEHVQADFKAERMEIAIKSHLLTDIMQSYSFADDNKTLSAIFSSFGTLEFFVKNGSVNSMFEVSLGDHVEIRFF</sequence>
<dbReference type="EMBL" id="UOGC01000044">
    <property type="protein sequence ID" value="VAX17094.1"/>
    <property type="molecule type" value="Genomic_DNA"/>
</dbReference>
<evidence type="ECO:0000259" key="3">
    <source>
        <dbReference type="Pfam" id="PF01887"/>
    </source>
</evidence>
<keyword evidence="1" id="KW-0949">S-adenosyl-L-methionine</keyword>
<name>A0A3B1BZ32_9ZZZZ</name>
<dbReference type="InterPro" id="IPR002747">
    <property type="entry name" value="SAM_OH_AdoTrfase"/>
</dbReference>
<evidence type="ECO:0008006" key="6">
    <source>
        <dbReference type="Google" id="ProtNLM"/>
    </source>
</evidence>
<dbReference type="InterPro" id="IPR046469">
    <property type="entry name" value="SAM_HAT_N"/>
</dbReference>
<dbReference type="InterPro" id="IPR023227">
    <property type="entry name" value="SAM_OH_AdoTrfase_C_sf"/>
</dbReference>
<evidence type="ECO:0000259" key="4">
    <source>
        <dbReference type="Pfam" id="PF20257"/>
    </source>
</evidence>
<organism evidence="5">
    <name type="scientific">hydrothermal vent metagenome</name>
    <dbReference type="NCBI Taxonomy" id="652676"/>
    <lineage>
        <taxon>unclassified sequences</taxon>
        <taxon>metagenomes</taxon>
        <taxon>ecological metagenomes</taxon>
    </lineage>
</organism>
<dbReference type="SUPFAM" id="SSF101852">
    <property type="entry name" value="Bacterial fluorinating enzyme, C-terminal domain"/>
    <property type="match status" value="1"/>
</dbReference>
<evidence type="ECO:0000313" key="5">
    <source>
        <dbReference type="EMBL" id="VAX17094.1"/>
    </source>
</evidence>
<dbReference type="Pfam" id="PF01887">
    <property type="entry name" value="SAM_HAT_N"/>
    <property type="match status" value="1"/>
</dbReference>
<evidence type="ECO:0000256" key="1">
    <source>
        <dbReference type="ARBA" id="ARBA00022691"/>
    </source>
</evidence>
<dbReference type="PANTHER" id="PTHR35092:SF1">
    <property type="entry name" value="CHLORINASE MJ1651"/>
    <property type="match status" value="1"/>
</dbReference>
<dbReference type="Gene3D" id="2.40.30.90">
    <property type="entry name" value="Bacterial fluorinating enzyme like"/>
    <property type="match status" value="1"/>
</dbReference>
<dbReference type="InterPro" id="IPR023228">
    <property type="entry name" value="SAM_OH_AdoTrfase_N_sf"/>
</dbReference>
<feature type="domain" description="S-adenosyl-l-methionine hydroxide adenosyltransferase N-terminal" evidence="3">
    <location>
        <begin position="4"/>
        <end position="149"/>
    </location>
</feature>
<comment type="similarity">
    <text evidence="2">Belongs to the SAM hydrolase / SAM-dependent halogenase family.</text>
</comment>